<feature type="non-terminal residue" evidence="1">
    <location>
        <position position="82"/>
    </location>
</feature>
<evidence type="ECO:0008006" key="2">
    <source>
        <dbReference type="Google" id="ProtNLM"/>
    </source>
</evidence>
<sequence>MMKRKLTLAGIVAVTVFVWAAPGWCVTRVPRATLVSVVGTVKVQRRGQGAWLTVSTEAHRSLYGGDHVRTLQRGTATISIDG</sequence>
<organism evidence="1">
    <name type="scientific">marine sediment metagenome</name>
    <dbReference type="NCBI Taxonomy" id="412755"/>
    <lineage>
        <taxon>unclassified sequences</taxon>
        <taxon>metagenomes</taxon>
        <taxon>ecological metagenomes</taxon>
    </lineage>
</organism>
<protein>
    <recommendedName>
        <fullName evidence="2">FecR protein domain-containing protein</fullName>
    </recommendedName>
</protein>
<comment type="caution">
    <text evidence="1">The sequence shown here is derived from an EMBL/GenBank/DDBJ whole genome shotgun (WGS) entry which is preliminary data.</text>
</comment>
<gene>
    <name evidence="1" type="ORF">S03H2_57261</name>
</gene>
<dbReference type="EMBL" id="BARU01036698">
    <property type="protein sequence ID" value="GAH79948.1"/>
    <property type="molecule type" value="Genomic_DNA"/>
</dbReference>
<accession>X1KD31</accession>
<reference evidence="1" key="1">
    <citation type="journal article" date="2014" name="Front. Microbiol.">
        <title>High frequency of phylogenetically diverse reductive dehalogenase-homologous genes in deep subseafloor sedimentary metagenomes.</title>
        <authorList>
            <person name="Kawai M."/>
            <person name="Futagami T."/>
            <person name="Toyoda A."/>
            <person name="Takaki Y."/>
            <person name="Nishi S."/>
            <person name="Hori S."/>
            <person name="Arai W."/>
            <person name="Tsubouchi T."/>
            <person name="Morono Y."/>
            <person name="Uchiyama I."/>
            <person name="Ito T."/>
            <person name="Fujiyama A."/>
            <person name="Inagaki F."/>
            <person name="Takami H."/>
        </authorList>
    </citation>
    <scope>NUCLEOTIDE SEQUENCE</scope>
    <source>
        <strain evidence="1">Expedition CK06-06</strain>
    </source>
</reference>
<evidence type="ECO:0000313" key="1">
    <source>
        <dbReference type="EMBL" id="GAH79948.1"/>
    </source>
</evidence>
<dbReference type="AlphaFoldDB" id="X1KD31"/>
<proteinExistence type="predicted"/>
<name>X1KD31_9ZZZZ</name>